<dbReference type="Pfam" id="PF00225">
    <property type="entry name" value="Kinesin"/>
    <property type="match status" value="1"/>
</dbReference>
<comment type="caution">
    <text evidence="2">Lacks conserved residue(s) required for the propagation of feature annotation.</text>
</comment>
<evidence type="ECO:0000313" key="5">
    <source>
        <dbReference type="Proteomes" id="UP000467841"/>
    </source>
</evidence>
<evidence type="ECO:0000313" key="4">
    <source>
        <dbReference type="EMBL" id="CAA7030697.1"/>
    </source>
</evidence>
<reference evidence="4" key="1">
    <citation type="submission" date="2020-01" db="EMBL/GenBank/DDBJ databases">
        <authorList>
            <person name="Mishra B."/>
        </authorList>
    </citation>
    <scope>NUCLEOTIDE SEQUENCE [LARGE SCALE GENOMIC DNA]</scope>
</reference>
<protein>
    <recommendedName>
        <fullName evidence="3">Kinesin motor domain-containing protein</fullName>
    </recommendedName>
</protein>
<dbReference type="InterPro" id="IPR027640">
    <property type="entry name" value="Kinesin-like_fam"/>
</dbReference>
<feature type="domain" description="Kinesin motor" evidence="3">
    <location>
        <begin position="1"/>
        <end position="79"/>
    </location>
</feature>
<dbReference type="Gene3D" id="3.40.850.10">
    <property type="entry name" value="Kinesin motor domain"/>
    <property type="match status" value="1"/>
</dbReference>
<evidence type="ECO:0000259" key="3">
    <source>
        <dbReference type="PROSITE" id="PS50067"/>
    </source>
</evidence>
<gene>
    <name evidence="4" type="ORF">MERR_LOCUS17932</name>
</gene>
<evidence type="ECO:0000256" key="1">
    <source>
        <dbReference type="ARBA" id="ARBA00023175"/>
    </source>
</evidence>
<sequence length="79" mass="9072">MREVTEKAVNDIYNHIIKTPERDFTIKISGLEIYNENVRDLLNSESGRALKLLDVPEKGTVVEKLVEEKQLIMINTCVI</sequence>
<proteinExistence type="inferred from homology"/>
<keyword evidence="1" id="KW-0505">Motor protein</keyword>
<evidence type="ECO:0000256" key="2">
    <source>
        <dbReference type="PROSITE-ProRule" id="PRU00283"/>
    </source>
</evidence>
<dbReference type="GO" id="GO:0005524">
    <property type="term" value="F:ATP binding"/>
    <property type="evidence" value="ECO:0007669"/>
    <property type="project" value="InterPro"/>
</dbReference>
<dbReference type="InterPro" id="IPR036961">
    <property type="entry name" value="Kinesin_motor_dom_sf"/>
</dbReference>
<comment type="similarity">
    <text evidence="2">Belongs to the TRAFAC class myosin-kinesin ATPase superfamily. Kinesin family.</text>
</comment>
<accession>A0A6D2IK79</accession>
<dbReference type="OrthoDB" id="3176171at2759"/>
<keyword evidence="5" id="KW-1185">Reference proteome</keyword>
<dbReference type="GO" id="GO:0008017">
    <property type="term" value="F:microtubule binding"/>
    <property type="evidence" value="ECO:0007669"/>
    <property type="project" value="InterPro"/>
</dbReference>
<dbReference type="InterPro" id="IPR027417">
    <property type="entry name" value="P-loop_NTPase"/>
</dbReference>
<dbReference type="PROSITE" id="PS50067">
    <property type="entry name" value="KINESIN_MOTOR_2"/>
    <property type="match status" value="1"/>
</dbReference>
<organism evidence="4 5">
    <name type="scientific">Microthlaspi erraticum</name>
    <dbReference type="NCBI Taxonomy" id="1685480"/>
    <lineage>
        <taxon>Eukaryota</taxon>
        <taxon>Viridiplantae</taxon>
        <taxon>Streptophyta</taxon>
        <taxon>Embryophyta</taxon>
        <taxon>Tracheophyta</taxon>
        <taxon>Spermatophyta</taxon>
        <taxon>Magnoliopsida</taxon>
        <taxon>eudicotyledons</taxon>
        <taxon>Gunneridae</taxon>
        <taxon>Pentapetalae</taxon>
        <taxon>rosids</taxon>
        <taxon>malvids</taxon>
        <taxon>Brassicales</taxon>
        <taxon>Brassicaceae</taxon>
        <taxon>Coluteocarpeae</taxon>
        <taxon>Microthlaspi</taxon>
    </lineage>
</organism>
<dbReference type="Proteomes" id="UP000467841">
    <property type="component" value="Unassembled WGS sequence"/>
</dbReference>
<dbReference type="GO" id="GO:0003777">
    <property type="term" value="F:microtubule motor activity"/>
    <property type="evidence" value="ECO:0007669"/>
    <property type="project" value="InterPro"/>
</dbReference>
<dbReference type="SUPFAM" id="SSF52540">
    <property type="entry name" value="P-loop containing nucleoside triphosphate hydrolases"/>
    <property type="match status" value="1"/>
</dbReference>
<dbReference type="PANTHER" id="PTHR47968">
    <property type="entry name" value="CENTROMERE PROTEIN E"/>
    <property type="match status" value="1"/>
</dbReference>
<name>A0A6D2IK79_9BRAS</name>
<dbReference type="InterPro" id="IPR001752">
    <property type="entry name" value="Kinesin_motor_dom"/>
</dbReference>
<dbReference type="PANTHER" id="PTHR47968:SF23">
    <property type="entry name" value="KINESIN-LIKE PROTEIN KIN-7A"/>
    <property type="match status" value="1"/>
</dbReference>
<dbReference type="EMBL" id="CACVBM020001096">
    <property type="protein sequence ID" value="CAA7030697.1"/>
    <property type="molecule type" value="Genomic_DNA"/>
</dbReference>
<comment type="caution">
    <text evidence="4">The sequence shown here is derived from an EMBL/GenBank/DDBJ whole genome shotgun (WGS) entry which is preliminary data.</text>
</comment>
<dbReference type="GO" id="GO:0007018">
    <property type="term" value="P:microtubule-based movement"/>
    <property type="evidence" value="ECO:0007669"/>
    <property type="project" value="InterPro"/>
</dbReference>
<dbReference type="AlphaFoldDB" id="A0A6D2IK79"/>